<protein>
    <submittedName>
        <fullName evidence="3">Uncharacterized protein</fullName>
    </submittedName>
</protein>
<dbReference type="PROSITE" id="PS51257">
    <property type="entry name" value="PROKAR_LIPOPROTEIN"/>
    <property type="match status" value="1"/>
</dbReference>
<name>A0A2V2N172_9EURY</name>
<sequence>MERGEKYTRAGVLLLAVSVAVICVMICGCVEVTPPSGEKNASAYGSVGSSGNLTSGLESKTSTPASANASSAPGNVSGSGTSQGNGENGPGINSSQIIPPDVPVVKVTPRSLQGLPTPSETQSYSALNNRSAIGPNAEFVTIYDINHTFSNDAIAYTYTVKNPPLYIDLKIAPENETHVISYDKRTGDKEGLINVTVNRPPKDAWFEMRVYDLKDGSKVLTEGYGKTYSQSNKTAVLRSSGSYQFDLLGNNVNASVILKVPVSSDALEQYQNITSLIDTKKQEAGLIPAVYLTLSDLPADWKVSGDVIHTVSQYQSIFVNPVSGYKLQQNIKKYESTDKALTALAELRKGAASENPAATLIGQEGYQFETVRKTEVAFVQGQYLIELTSYSVPAVSLPDLQRYGVIIVTRVNSSG</sequence>
<dbReference type="EMBL" id="QGMY01000002">
    <property type="protein sequence ID" value="PWR73912.1"/>
    <property type="molecule type" value="Genomic_DNA"/>
</dbReference>
<reference evidence="3 4" key="1">
    <citation type="submission" date="2018-05" db="EMBL/GenBank/DDBJ databases">
        <title>Draft genome of Methanospirillum lacunae Ki8-1.</title>
        <authorList>
            <person name="Dueholm M.S."/>
            <person name="Nielsen P.H."/>
            <person name="Bakmann L.F."/>
            <person name="Otzen D.E."/>
        </authorList>
    </citation>
    <scope>NUCLEOTIDE SEQUENCE [LARGE SCALE GENOMIC DNA]</scope>
    <source>
        <strain evidence="3 4">Ki8-1</strain>
    </source>
</reference>
<feature type="compositionally biased region" description="Low complexity" evidence="1">
    <location>
        <begin position="59"/>
        <end position="79"/>
    </location>
</feature>
<organism evidence="3 4">
    <name type="scientific">Methanospirillum lacunae</name>
    <dbReference type="NCBI Taxonomy" id="668570"/>
    <lineage>
        <taxon>Archaea</taxon>
        <taxon>Methanobacteriati</taxon>
        <taxon>Methanobacteriota</taxon>
        <taxon>Stenosarchaea group</taxon>
        <taxon>Methanomicrobia</taxon>
        <taxon>Methanomicrobiales</taxon>
        <taxon>Methanospirillaceae</taxon>
        <taxon>Methanospirillum</taxon>
    </lineage>
</organism>
<dbReference type="Proteomes" id="UP000245657">
    <property type="component" value="Unassembled WGS sequence"/>
</dbReference>
<evidence type="ECO:0000313" key="4">
    <source>
        <dbReference type="Proteomes" id="UP000245657"/>
    </source>
</evidence>
<gene>
    <name evidence="3" type="ORF">DK846_01735</name>
</gene>
<proteinExistence type="predicted"/>
<evidence type="ECO:0000256" key="1">
    <source>
        <dbReference type="SAM" id="MobiDB-lite"/>
    </source>
</evidence>
<dbReference type="GeneID" id="97549250"/>
<dbReference type="AlphaFoldDB" id="A0A2V2N172"/>
<comment type="caution">
    <text evidence="3">The sequence shown here is derived from an EMBL/GenBank/DDBJ whole genome shotgun (WGS) entry which is preliminary data.</text>
</comment>
<keyword evidence="2" id="KW-0472">Membrane</keyword>
<dbReference type="RefSeq" id="WP_109967192.1">
    <property type="nucleotide sequence ID" value="NZ_CP176093.1"/>
</dbReference>
<feature type="region of interest" description="Disordered" evidence="1">
    <location>
        <begin position="55"/>
        <end position="100"/>
    </location>
</feature>
<keyword evidence="4" id="KW-1185">Reference proteome</keyword>
<keyword evidence="2" id="KW-1133">Transmembrane helix</keyword>
<dbReference type="OrthoDB" id="117389at2157"/>
<feature type="transmembrane region" description="Helical" evidence="2">
    <location>
        <begin position="12"/>
        <end position="33"/>
    </location>
</feature>
<evidence type="ECO:0000313" key="3">
    <source>
        <dbReference type="EMBL" id="PWR73912.1"/>
    </source>
</evidence>
<accession>A0A2V2N172</accession>
<keyword evidence="2" id="KW-0812">Transmembrane</keyword>
<evidence type="ECO:0000256" key="2">
    <source>
        <dbReference type="SAM" id="Phobius"/>
    </source>
</evidence>